<feature type="compositionally biased region" description="Basic and acidic residues" evidence="1">
    <location>
        <begin position="9"/>
        <end position="21"/>
    </location>
</feature>
<accession>E0I8Z7</accession>
<feature type="region of interest" description="Disordered" evidence="1">
    <location>
        <begin position="1"/>
        <end position="21"/>
    </location>
</feature>
<dbReference type="EMBL" id="AEDD01000005">
    <property type="protein sequence ID" value="EFM10881.1"/>
    <property type="molecule type" value="Genomic_DNA"/>
</dbReference>
<reference evidence="2 3" key="1">
    <citation type="submission" date="2010-07" db="EMBL/GenBank/DDBJ databases">
        <title>The draft genome of Paenibacillus curdlanolyticus YK9.</title>
        <authorList>
            <consortium name="US DOE Joint Genome Institute (JGI-PGF)"/>
            <person name="Lucas S."/>
            <person name="Copeland A."/>
            <person name="Lapidus A."/>
            <person name="Cheng J.-F."/>
            <person name="Bruce D."/>
            <person name="Goodwin L."/>
            <person name="Pitluck S."/>
            <person name="Land M.L."/>
            <person name="Hauser L."/>
            <person name="Chang Y.-J."/>
            <person name="Jeffries C."/>
            <person name="Anderson I.J."/>
            <person name="Johnson E."/>
            <person name="Loganathan U."/>
            <person name="Mulhopadhyay B."/>
            <person name="Kyrpides N."/>
            <person name="Woyke T.J."/>
        </authorList>
    </citation>
    <scope>NUCLEOTIDE SEQUENCE [LARGE SCALE GENOMIC DNA]</scope>
    <source>
        <strain evidence="2 3">YK9</strain>
    </source>
</reference>
<dbReference type="AlphaFoldDB" id="E0I8Z7"/>
<dbReference type="NCBIfam" id="TIGR02892">
    <property type="entry name" value="spore_yabP"/>
    <property type="match status" value="1"/>
</dbReference>
<organism evidence="2 3">
    <name type="scientific">Paenibacillus curdlanolyticus YK9</name>
    <dbReference type="NCBI Taxonomy" id="717606"/>
    <lineage>
        <taxon>Bacteria</taxon>
        <taxon>Bacillati</taxon>
        <taxon>Bacillota</taxon>
        <taxon>Bacilli</taxon>
        <taxon>Bacillales</taxon>
        <taxon>Paenibacillaceae</taxon>
        <taxon>Paenibacillus</taxon>
    </lineage>
</organism>
<dbReference type="InterPro" id="IPR038705">
    <property type="entry name" value="YabP_sf"/>
</dbReference>
<name>E0I8Z7_9BACL</name>
<proteinExistence type="predicted"/>
<dbReference type="Pfam" id="PF07873">
    <property type="entry name" value="YabP"/>
    <property type="match status" value="1"/>
</dbReference>
<dbReference type="PIRSF" id="PIRSF011576">
    <property type="entry name" value="YabP"/>
    <property type="match status" value="1"/>
</dbReference>
<dbReference type="Gene3D" id="2.60.40.2000">
    <property type="match status" value="1"/>
</dbReference>
<evidence type="ECO:0000256" key="1">
    <source>
        <dbReference type="SAM" id="MobiDB-lite"/>
    </source>
</evidence>
<dbReference type="STRING" id="717606.PaecuDRAFT_2131"/>
<keyword evidence="3" id="KW-1185">Reference proteome</keyword>
<dbReference type="RefSeq" id="WP_006038131.1">
    <property type="nucleotide sequence ID" value="NZ_AEDD01000005.1"/>
</dbReference>
<dbReference type="InterPro" id="IPR012504">
    <property type="entry name" value="Spore_YabP"/>
</dbReference>
<dbReference type="eggNOG" id="ENOG5032YWW">
    <property type="taxonomic scope" value="Bacteria"/>
</dbReference>
<protein>
    <submittedName>
        <fullName evidence="2">Sporulation protein YabP</fullName>
    </submittedName>
</protein>
<dbReference type="InterPro" id="IPR022476">
    <property type="entry name" value="Spore_YabP/YqfC"/>
</dbReference>
<dbReference type="GO" id="GO:0030435">
    <property type="term" value="P:sporulation resulting in formation of a cellular spore"/>
    <property type="evidence" value="ECO:0007669"/>
    <property type="project" value="InterPro"/>
</dbReference>
<evidence type="ECO:0000313" key="3">
    <source>
        <dbReference type="Proteomes" id="UP000005387"/>
    </source>
</evidence>
<sequence>MLEQGKGPKRPERSERQEMTMHNRKLLELTGVRNVDSFDSEEFLLETDLGFLTIRGQNLHMKHLSLEQGLVAIEGLIHSLAYLDGTPQTKTKGLFGKLFK</sequence>
<dbReference type="Proteomes" id="UP000005387">
    <property type="component" value="Unassembled WGS sequence"/>
</dbReference>
<dbReference type="OrthoDB" id="9795125at2"/>
<evidence type="ECO:0000313" key="2">
    <source>
        <dbReference type="EMBL" id="EFM10881.1"/>
    </source>
</evidence>
<gene>
    <name evidence="2" type="ORF">PaecuDRAFT_2131</name>
</gene>